<keyword evidence="2" id="KW-0012">Acyltransferase</keyword>
<dbReference type="PROSITE" id="PS51186">
    <property type="entry name" value="GNAT"/>
    <property type="match status" value="2"/>
</dbReference>
<accession>A0ABN6XJ80</accession>
<dbReference type="InterPro" id="IPR000182">
    <property type="entry name" value="GNAT_dom"/>
</dbReference>
<feature type="domain" description="N-acetyltransferase" evidence="3">
    <location>
        <begin position="214"/>
        <end position="360"/>
    </location>
</feature>
<gene>
    <name evidence="4" type="ORF">GCM10025865_26570</name>
</gene>
<protein>
    <submittedName>
        <fullName evidence="4">Acetyltransferase, GNAT</fullName>
    </submittedName>
</protein>
<sequence length="360" mass="39504">MPHDLAPISRRADAPDALPQLPAHLRWRPLRVDDATLLHGLVEAIELTDGARFRTTAAESAEKLTGEWKDLDHDTLVGVDDAGVVCAYATVELVQGAATLQKVIVHGGVHPMARDRGIGGPLVDWMTARARQVLVASGTTLPARIETHTDESGPAAERDLLERAGFRVRRYYANLRRDLADDVPDVQLPDGLRLVPWSDEIDDAMRLAHNDAFRDHWGSQPTTRENWRHGRSTFAPTWTFAVLDERDERPTVDGAQDAHASSGEGAPLVAAYLISGRYEQNWEAQGFTAGFTELLGVRRTHRGLGLSVALLEAAMRAYRADGMQFAELDVDTENPSGAHGLYASLGYEKLDGSMVHTIEV</sequence>
<dbReference type="RefSeq" id="WP_286217621.1">
    <property type="nucleotide sequence ID" value="NZ_AP027729.1"/>
</dbReference>
<dbReference type="Proteomes" id="UP001321475">
    <property type="component" value="Chromosome"/>
</dbReference>
<dbReference type="PANTHER" id="PTHR43420">
    <property type="entry name" value="ACETYLTRANSFERASE"/>
    <property type="match status" value="1"/>
</dbReference>
<evidence type="ECO:0000259" key="3">
    <source>
        <dbReference type="PROSITE" id="PS51186"/>
    </source>
</evidence>
<evidence type="ECO:0000313" key="4">
    <source>
        <dbReference type="EMBL" id="BDZ43358.1"/>
    </source>
</evidence>
<reference evidence="5" key="1">
    <citation type="journal article" date="2019" name="Int. J. Syst. Evol. Microbiol.">
        <title>The Global Catalogue of Microorganisms (GCM) 10K type strain sequencing project: providing services to taxonomists for standard genome sequencing and annotation.</title>
        <authorList>
            <consortium name="The Broad Institute Genomics Platform"/>
            <consortium name="The Broad Institute Genome Sequencing Center for Infectious Disease"/>
            <person name="Wu L."/>
            <person name="Ma J."/>
        </authorList>
    </citation>
    <scope>NUCLEOTIDE SEQUENCE [LARGE SCALE GENOMIC DNA]</scope>
    <source>
        <strain evidence="5">NBRC 108565</strain>
    </source>
</reference>
<dbReference type="Gene3D" id="3.40.630.30">
    <property type="match status" value="1"/>
</dbReference>
<dbReference type="InterPro" id="IPR016181">
    <property type="entry name" value="Acyl_CoA_acyltransferase"/>
</dbReference>
<name>A0ABN6XJ80_9CELL</name>
<feature type="domain" description="N-acetyltransferase" evidence="3">
    <location>
        <begin position="25"/>
        <end position="190"/>
    </location>
</feature>
<organism evidence="4 5">
    <name type="scientific">Paraoerskovia sediminicola</name>
    <dbReference type="NCBI Taxonomy" id="1138587"/>
    <lineage>
        <taxon>Bacteria</taxon>
        <taxon>Bacillati</taxon>
        <taxon>Actinomycetota</taxon>
        <taxon>Actinomycetes</taxon>
        <taxon>Micrococcales</taxon>
        <taxon>Cellulomonadaceae</taxon>
        <taxon>Paraoerskovia</taxon>
    </lineage>
</organism>
<evidence type="ECO:0000256" key="2">
    <source>
        <dbReference type="ARBA" id="ARBA00023315"/>
    </source>
</evidence>
<dbReference type="Pfam" id="PF00583">
    <property type="entry name" value="Acetyltransf_1"/>
    <property type="match status" value="1"/>
</dbReference>
<dbReference type="SUPFAM" id="SSF55729">
    <property type="entry name" value="Acyl-CoA N-acyltransferases (Nat)"/>
    <property type="match status" value="2"/>
</dbReference>
<keyword evidence="5" id="KW-1185">Reference proteome</keyword>
<dbReference type="EMBL" id="AP027729">
    <property type="protein sequence ID" value="BDZ43358.1"/>
    <property type="molecule type" value="Genomic_DNA"/>
</dbReference>
<dbReference type="InterPro" id="IPR050680">
    <property type="entry name" value="YpeA/RimI_acetyltransf"/>
</dbReference>
<proteinExistence type="predicted"/>
<dbReference type="PANTHER" id="PTHR43420:SF47">
    <property type="entry name" value="N-ACETYLTRANSFERASE DOMAIN-CONTAINING PROTEIN"/>
    <property type="match status" value="1"/>
</dbReference>
<evidence type="ECO:0000256" key="1">
    <source>
        <dbReference type="ARBA" id="ARBA00022679"/>
    </source>
</evidence>
<evidence type="ECO:0000313" key="5">
    <source>
        <dbReference type="Proteomes" id="UP001321475"/>
    </source>
</evidence>
<keyword evidence="1" id="KW-0808">Transferase</keyword>